<feature type="chain" id="PRO_5003320096" description="Paramecium surface antigen repeat-containing protein" evidence="1">
    <location>
        <begin position="22"/>
        <end position="432"/>
    </location>
</feature>
<reference evidence="3" key="1">
    <citation type="journal article" date="2011" name="Genome Res.">
        <title>Phylogeny-wide analysis of social amoeba genomes highlights ancient origins for complex intercellular communication.</title>
        <authorList>
            <person name="Heidel A.J."/>
            <person name="Lawal H.M."/>
            <person name="Felder M."/>
            <person name="Schilde C."/>
            <person name="Helps N.R."/>
            <person name="Tunggal B."/>
            <person name="Rivero F."/>
            <person name="John U."/>
            <person name="Schleicher M."/>
            <person name="Eichinger L."/>
            <person name="Platzer M."/>
            <person name="Noegel A.A."/>
            <person name="Schaap P."/>
            <person name="Gloeckner G."/>
        </authorList>
    </citation>
    <scope>NUCLEOTIDE SEQUENCE [LARGE SCALE GENOMIC DNA]</scope>
    <source>
        <strain evidence="3">SH3</strain>
    </source>
</reference>
<evidence type="ECO:0008006" key="4">
    <source>
        <dbReference type="Google" id="ProtNLM"/>
    </source>
</evidence>
<feature type="signal peptide" evidence="1">
    <location>
        <begin position="1"/>
        <end position="21"/>
    </location>
</feature>
<dbReference type="PANTHER" id="PTHR33459">
    <property type="entry name" value="DD-GDCA PROTEIN"/>
    <property type="match status" value="1"/>
</dbReference>
<dbReference type="Proteomes" id="UP000007797">
    <property type="component" value="Unassembled WGS sequence"/>
</dbReference>
<dbReference type="AlphaFoldDB" id="F4PIV7"/>
<dbReference type="RefSeq" id="XP_004362094.1">
    <property type="nucleotide sequence ID" value="XM_004362037.1"/>
</dbReference>
<dbReference type="PANTHER" id="PTHR33459:SF7">
    <property type="entry name" value="DD-GDCA PROTEIN"/>
    <property type="match status" value="1"/>
</dbReference>
<evidence type="ECO:0000313" key="2">
    <source>
        <dbReference type="EMBL" id="EGG24243.1"/>
    </source>
</evidence>
<dbReference type="EMBL" id="GL883007">
    <property type="protein sequence ID" value="EGG24243.1"/>
    <property type="molecule type" value="Genomic_DNA"/>
</dbReference>
<dbReference type="GeneID" id="14876242"/>
<accession>F4PIV7</accession>
<protein>
    <recommendedName>
        <fullName evidence="4">Paramecium surface antigen repeat-containing protein</fullName>
    </recommendedName>
</protein>
<sequence>MFKEIILFICVLLVTGTIVNGQNCNKVTKLGCVGLNEECNEENVCVYGLGCLQNPMYPNNKPPMSVEASAVDNSQNFSPVPATICQLLGNIGDPCANSDYCKMPLVCTSASSGNTKTCQQVEYQQLGGDCGSDTDCMETLECSPFEKVCIPSLSDSNVRNGHQCLYDIQCPYNMYCNTTMTQFRCIDRATVGQQCGSIMGEALAVKCQEHLLCTVTEMIDGNSTCVEPFSLAEGSVCSTNNQNLQGVNGMFLSPCKASVCNGTQCVVPQWTMPSMNCSDNETNPMGCGQFESCTCTNDTYSGVCDAEFTPTSDVFSQCTQMSSDFIQCAVDNKCQSMYQASLLPSSCIMENCGSHVCDIQAKCIYASPNQAPMCSEAGFSLDKYGVCQNHASAADSIRVVSSLSFNENFNINKIESRTRISWAKEAVTKKDQ</sequence>
<keyword evidence="3" id="KW-1185">Reference proteome</keyword>
<dbReference type="InterPro" id="IPR052326">
    <property type="entry name" value="Diff-Dev_Assoc_Protein"/>
</dbReference>
<name>F4PIV7_CACFS</name>
<organism evidence="2 3">
    <name type="scientific">Cavenderia fasciculata</name>
    <name type="common">Slime mold</name>
    <name type="synonym">Dictyostelium fasciculatum</name>
    <dbReference type="NCBI Taxonomy" id="261658"/>
    <lineage>
        <taxon>Eukaryota</taxon>
        <taxon>Amoebozoa</taxon>
        <taxon>Evosea</taxon>
        <taxon>Eumycetozoa</taxon>
        <taxon>Dictyostelia</taxon>
        <taxon>Acytosteliales</taxon>
        <taxon>Cavenderiaceae</taxon>
        <taxon>Cavenderia</taxon>
    </lineage>
</organism>
<dbReference type="KEGG" id="dfa:DFA_06393"/>
<dbReference type="STRING" id="1054147.F4PIV7"/>
<evidence type="ECO:0000256" key="1">
    <source>
        <dbReference type="SAM" id="SignalP"/>
    </source>
</evidence>
<gene>
    <name evidence="2" type="ORF">DFA_06393</name>
</gene>
<keyword evidence="1" id="KW-0732">Signal</keyword>
<proteinExistence type="predicted"/>
<evidence type="ECO:0000313" key="3">
    <source>
        <dbReference type="Proteomes" id="UP000007797"/>
    </source>
</evidence>